<organism evidence="2 3">
    <name type="scientific">Pseudooceanicola marinus</name>
    <dbReference type="NCBI Taxonomy" id="396013"/>
    <lineage>
        <taxon>Bacteria</taxon>
        <taxon>Pseudomonadati</taxon>
        <taxon>Pseudomonadota</taxon>
        <taxon>Alphaproteobacteria</taxon>
        <taxon>Rhodobacterales</taxon>
        <taxon>Paracoccaceae</taxon>
        <taxon>Pseudooceanicola</taxon>
    </lineage>
</organism>
<dbReference type="AlphaFoldDB" id="A0A1X7A7I6"/>
<dbReference type="SUPFAM" id="SSF55729">
    <property type="entry name" value="Acyl-CoA N-acyltransferases (Nat)"/>
    <property type="match status" value="1"/>
</dbReference>
<dbReference type="InterPro" id="IPR051531">
    <property type="entry name" value="N-acetyltransferase"/>
</dbReference>
<keyword evidence="2" id="KW-0808">Transferase</keyword>
<dbReference type="PROSITE" id="PS51186">
    <property type="entry name" value="GNAT"/>
    <property type="match status" value="1"/>
</dbReference>
<dbReference type="InterPro" id="IPR016181">
    <property type="entry name" value="Acyl_CoA_acyltransferase"/>
</dbReference>
<dbReference type="InterPro" id="IPR000182">
    <property type="entry name" value="GNAT_dom"/>
</dbReference>
<dbReference type="GO" id="GO:0016747">
    <property type="term" value="F:acyltransferase activity, transferring groups other than amino-acyl groups"/>
    <property type="evidence" value="ECO:0007669"/>
    <property type="project" value="InterPro"/>
</dbReference>
<dbReference type="Pfam" id="PF13302">
    <property type="entry name" value="Acetyltransf_3"/>
    <property type="match status" value="1"/>
</dbReference>
<evidence type="ECO:0000313" key="3">
    <source>
        <dbReference type="Proteomes" id="UP000193963"/>
    </source>
</evidence>
<feature type="domain" description="N-acetyltransferase" evidence="1">
    <location>
        <begin position="14"/>
        <end position="169"/>
    </location>
</feature>
<name>A0A1X7A7I6_9RHOB</name>
<evidence type="ECO:0000313" key="2">
    <source>
        <dbReference type="EMBL" id="SLN72473.1"/>
    </source>
</evidence>
<dbReference type="OrthoDB" id="6293260at2"/>
<proteinExistence type="predicted"/>
<reference evidence="2 3" key="1">
    <citation type="submission" date="2017-03" db="EMBL/GenBank/DDBJ databases">
        <authorList>
            <person name="Afonso C.L."/>
            <person name="Miller P.J."/>
            <person name="Scott M.A."/>
            <person name="Spackman E."/>
            <person name="Goraichik I."/>
            <person name="Dimitrov K.M."/>
            <person name="Suarez D.L."/>
            <person name="Swayne D.E."/>
        </authorList>
    </citation>
    <scope>NUCLEOTIDE SEQUENCE [LARGE SCALE GENOMIC DNA]</scope>
    <source>
        <strain evidence="2 3">CECT 7751</strain>
    </source>
</reference>
<accession>A0A1X7A7I6</accession>
<dbReference type="Gene3D" id="3.40.630.30">
    <property type="match status" value="1"/>
</dbReference>
<dbReference type="PANTHER" id="PTHR43792:SF1">
    <property type="entry name" value="N-ACETYLTRANSFERASE DOMAIN-CONTAINING PROTEIN"/>
    <property type="match status" value="1"/>
</dbReference>
<keyword evidence="3" id="KW-1185">Reference proteome</keyword>
<dbReference type="EMBL" id="FWFN01000010">
    <property type="protein sequence ID" value="SLN72473.1"/>
    <property type="molecule type" value="Genomic_DNA"/>
</dbReference>
<dbReference type="RefSeq" id="WP_085889936.1">
    <property type="nucleotide sequence ID" value="NZ_FWFN01000010.1"/>
</dbReference>
<sequence length="180" mass="19826">MPHPEIPQLTTPRLRLRAMTHADWPDYAALMMSERAQFMGGPFDQPRAWGMFCADHAQWDLLGCGALMIEDRTTGRALGQVAINGGPLFPEWELGWLLYPAAEGRGLAFEAASTLQNWARETRRLPTLVSYVDPGNHRSRRLAERLGAVQDAAASRPDPADLVYRHFGTPQGTAEGAGMG</sequence>
<dbReference type="Proteomes" id="UP000193963">
    <property type="component" value="Unassembled WGS sequence"/>
</dbReference>
<evidence type="ECO:0000259" key="1">
    <source>
        <dbReference type="PROSITE" id="PS51186"/>
    </source>
</evidence>
<protein>
    <submittedName>
        <fullName evidence="2">Acetyltransferase (GNAT) family protein</fullName>
    </submittedName>
</protein>
<dbReference type="PANTHER" id="PTHR43792">
    <property type="entry name" value="GNAT FAMILY, PUTATIVE (AFU_ORTHOLOGUE AFUA_3G00765)-RELATED-RELATED"/>
    <property type="match status" value="1"/>
</dbReference>
<gene>
    <name evidence="2" type="ORF">PSM7751_03919</name>
</gene>